<dbReference type="InterPro" id="IPR036429">
    <property type="entry name" value="SpoA-like_sf"/>
</dbReference>
<dbReference type="Pfam" id="PF02154">
    <property type="entry name" value="FliM"/>
    <property type="match status" value="1"/>
</dbReference>
<feature type="domain" description="Flagellar motor switch protein FliN-like C-terminal" evidence="13">
    <location>
        <begin position="254"/>
        <end position="319"/>
    </location>
</feature>
<evidence type="ECO:0000313" key="15">
    <source>
        <dbReference type="Proteomes" id="UP001596516"/>
    </source>
</evidence>
<dbReference type="RefSeq" id="WP_377403825.1">
    <property type="nucleotide sequence ID" value="NZ_JBHTFQ010000006.1"/>
</dbReference>
<keyword evidence="15" id="KW-1185">Reference proteome</keyword>
<evidence type="ECO:0000313" key="14">
    <source>
        <dbReference type="EMBL" id="MFC7704902.1"/>
    </source>
</evidence>
<proteinExistence type="inferred from homology"/>
<evidence type="ECO:0000256" key="6">
    <source>
        <dbReference type="ARBA" id="ARBA00022500"/>
    </source>
</evidence>
<dbReference type="EMBL" id="JBHTFQ010000006">
    <property type="protein sequence ID" value="MFC7704902.1"/>
    <property type="molecule type" value="Genomic_DNA"/>
</dbReference>
<dbReference type="PANTHER" id="PTHR30034">
    <property type="entry name" value="FLAGELLAR MOTOR SWITCH PROTEIN FLIM"/>
    <property type="match status" value="1"/>
</dbReference>
<evidence type="ECO:0000259" key="13">
    <source>
        <dbReference type="Pfam" id="PF01052"/>
    </source>
</evidence>
<evidence type="ECO:0000256" key="1">
    <source>
        <dbReference type="ARBA" id="ARBA00004117"/>
    </source>
</evidence>
<sequence length="324" mass="36561">MVSSRKLSAEEVEALVGGLFNMDEDETTGRTEDGQDVRPYTFGGNDLSLMGDYYALRMINERFCRLARSVFLPMLRITPRISSFPPEVKTFDEYRDGIDNFVSLTTSRIEELRGNQLIVIAPSFISLLTESYYGGRARPLRNSRGEFTATEQRVLSIITQGLNQALQLAWRDLVPLTFTIQSTEENLQFASFVDGGDMVINCSFMVQLPESDPASFDILYPVQTLKPLASQLRSRVQSDFVDDDMSWRDKLERAILSIPLTLTARLAEPTVPLRRLLHLQSGEVFPIQIGEAIEVHVENRRIFDAEMGEIGGRAALNLKTRHTS</sequence>
<keyword evidence="9" id="KW-0472">Membrane</keyword>
<comment type="function">
    <text evidence="11">FliM is one of three proteins (FliG, FliN, FliM) that forms the rotor-mounted switch complex (C ring), located at the base of the basal body. This complex interacts with the CheY and CheZ chemotaxis proteins, in addition to contacting components of the motor that determine the direction of flagellar rotation.</text>
</comment>
<evidence type="ECO:0000256" key="3">
    <source>
        <dbReference type="ARBA" id="ARBA00011049"/>
    </source>
</evidence>
<reference evidence="15" key="1">
    <citation type="journal article" date="2019" name="Int. J. Syst. Evol. Microbiol.">
        <title>The Global Catalogue of Microorganisms (GCM) 10K type strain sequencing project: providing services to taxonomists for standard genome sequencing and annotation.</title>
        <authorList>
            <consortium name="The Broad Institute Genomics Platform"/>
            <consortium name="The Broad Institute Genome Sequencing Center for Infectious Disease"/>
            <person name="Wu L."/>
            <person name="Ma J."/>
        </authorList>
    </citation>
    <scope>NUCLEOTIDE SEQUENCE [LARGE SCALE GENOMIC DNA]</scope>
    <source>
        <strain evidence="15">CGMCC 1.12750</strain>
    </source>
</reference>
<gene>
    <name evidence="14" type="primary">fliM</name>
    <name evidence="14" type="ORF">ACFQXB_11915</name>
</gene>
<comment type="subcellular location">
    <subcellularLocation>
        <location evidence="1">Bacterial flagellum basal body</location>
    </subcellularLocation>
    <subcellularLocation>
        <location evidence="2">Cell inner membrane</location>
        <topology evidence="2">Peripheral membrane protein</topology>
    </subcellularLocation>
</comment>
<dbReference type="InterPro" id="IPR028976">
    <property type="entry name" value="CheC-like_sf"/>
</dbReference>
<keyword evidence="6" id="KW-0145">Chemotaxis</keyword>
<comment type="caution">
    <text evidence="14">The sequence shown here is derived from an EMBL/GenBank/DDBJ whole genome shotgun (WGS) entry which is preliminary data.</text>
</comment>
<accession>A0ABW2UNW1</accession>
<evidence type="ECO:0000256" key="2">
    <source>
        <dbReference type="ARBA" id="ARBA00004417"/>
    </source>
</evidence>
<keyword evidence="10" id="KW-0975">Bacterial flagellum</keyword>
<protein>
    <recommendedName>
        <fullName evidence="4 12">Flagellar motor switch protein FliM</fullName>
    </recommendedName>
</protein>
<evidence type="ECO:0000256" key="4">
    <source>
        <dbReference type="ARBA" id="ARBA00021898"/>
    </source>
</evidence>
<dbReference type="Pfam" id="PF01052">
    <property type="entry name" value="FliMN_C"/>
    <property type="match status" value="1"/>
</dbReference>
<keyword evidence="5" id="KW-1003">Cell membrane</keyword>
<keyword evidence="8" id="KW-0283">Flagellar rotation</keyword>
<dbReference type="Gene3D" id="2.30.330.10">
    <property type="entry name" value="SpoA-like"/>
    <property type="match status" value="1"/>
</dbReference>
<evidence type="ECO:0000256" key="7">
    <source>
        <dbReference type="ARBA" id="ARBA00022519"/>
    </source>
</evidence>
<keyword evidence="14" id="KW-0969">Cilium</keyword>
<dbReference type="SUPFAM" id="SSF101801">
    <property type="entry name" value="Surface presentation of antigens (SPOA)"/>
    <property type="match status" value="1"/>
</dbReference>
<evidence type="ECO:0000256" key="12">
    <source>
        <dbReference type="NCBIfam" id="TIGR01397"/>
    </source>
</evidence>
<comment type="similarity">
    <text evidence="3">Belongs to the FliM family.</text>
</comment>
<evidence type="ECO:0000256" key="8">
    <source>
        <dbReference type="ARBA" id="ARBA00022779"/>
    </source>
</evidence>
<keyword evidence="7" id="KW-0997">Cell inner membrane</keyword>
<dbReference type="InterPro" id="IPR001689">
    <property type="entry name" value="Flag_FliM"/>
</dbReference>
<dbReference type="PANTHER" id="PTHR30034:SF3">
    <property type="entry name" value="FLAGELLAR MOTOR SWITCH PROTEIN FLIM"/>
    <property type="match status" value="1"/>
</dbReference>
<keyword evidence="14" id="KW-0282">Flagellum</keyword>
<dbReference type="CDD" id="cd17908">
    <property type="entry name" value="FliM"/>
    <property type="match status" value="1"/>
</dbReference>
<name>A0ABW2UNW1_9RHOB</name>
<dbReference type="Gene3D" id="3.40.1550.10">
    <property type="entry name" value="CheC-like"/>
    <property type="match status" value="1"/>
</dbReference>
<evidence type="ECO:0000256" key="9">
    <source>
        <dbReference type="ARBA" id="ARBA00023136"/>
    </source>
</evidence>
<evidence type="ECO:0000256" key="11">
    <source>
        <dbReference type="ARBA" id="ARBA00025044"/>
    </source>
</evidence>
<dbReference type="SUPFAM" id="SSF103039">
    <property type="entry name" value="CheC-like"/>
    <property type="match status" value="1"/>
</dbReference>
<dbReference type="InterPro" id="IPR001543">
    <property type="entry name" value="FliN-like_C"/>
</dbReference>
<dbReference type="NCBIfam" id="TIGR01397">
    <property type="entry name" value="fliM_switch"/>
    <property type="match status" value="1"/>
</dbReference>
<evidence type="ECO:0000256" key="5">
    <source>
        <dbReference type="ARBA" id="ARBA00022475"/>
    </source>
</evidence>
<organism evidence="14 15">
    <name type="scientific">Plastorhodobacter daqingensis</name>
    <dbReference type="NCBI Taxonomy" id="1387281"/>
    <lineage>
        <taxon>Bacteria</taxon>
        <taxon>Pseudomonadati</taxon>
        <taxon>Pseudomonadota</taxon>
        <taxon>Alphaproteobacteria</taxon>
        <taxon>Rhodobacterales</taxon>
        <taxon>Paracoccaceae</taxon>
        <taxon>Plastorhodobacter</taxon>
    </lineage>
</organism>
<keyword evidence="14" id="KW-0966">Cell projection</keyword>
<dbReference type="Proteomes" id="UP001596516">
    <property type="component" value="Unassembled WGS sequence"/>
</dbReference>
<evidence type="ECO:0000256" key="10">
    <source>
        <dbReference type="ARBA" id="ARBA00023143"/>
    </source>
</evidence>